<keyword evidence="4" id="KW-1185">Reference proteome</keyword>
<evidence type="ECO:0000256" key="1">
    <source>
        <dbReference type="ARBA" id="ARBA00001526"/>
    </source>
</evidence>
<dbReference type="InterPro" id="IPR045155">
    <property type="entry name" value="Beta-lactam_cat"/>
</dbReference>
<dbReference type="Proteomes" id="UP001629246">
    <property type="component" value="Unassembled WGS sequence"/>
</dbReference>
<feature type="domain" description="Beta-lactamase class A catalytic" evidence="2">
    <location>
        <begin position="21"/>
        <end position="242"/>
    </location>
</feature>
<dbReference type="InterPro" id="IPR000871">
    <property type="entry name" value="Beta-lactam_class-A"/>
</dbReference>
<keyword evidence="3" id="KW-0378">Hydrolase</keyword>
<evidence type="ECO:0000259" key="2">
    <source>
        <dbReference type="Pfam" id="PF13354"/>
    </source>
</evidence>
<comment type="caution">
    <text evidence="3">The sequence shown here is derived from an EMBL/GenBank/DDBJ whole genome shotgun (WGS) entry which is preliminary data.</text>
</comment>
<gene>
    <name evidence="3" type="ORF">PQR62_15190</name>
</gene>
<comment type="catalytic activity">
    <reaction evidence="1">
        <text>a beta-lactam + H2O = a substituted beta-amino acid</text>
        <dbReference type="Rhea" id="RHEA:20401"/>
        <dbReference type="ChEBI" id="CHEBI:15377"/>
        <dbReference type="ChEBI" id="CHEBI:35627"/>
        <dbReference type="ChEBI" id="CHEBI:140347"/>
        <dbReference type="EC" id="3.5.2.6"/>
    </reaction>
</comment>
<accession>A0ABW9A9N9</accession>
<dbReference type="RefSeq" id="WP_408158811.1">
    <property type="nucleotide sequence ID" value="NZ_JAQQFM010000006.1"/>
</dbReference>
<evidence type="ECO:0000313" key="4">
    <source>
        <dbReference type="Proteomes" id="UP001629246"/>
    </source>
</evidence>
<dbReference type="GO" id="GO:0016787">
    <property type="term" value="F:hydrolase activity"/>
    <property type="evidence" value="ECO:0007669"/>
    <property type="project" value="UniProtKB-KW"/>
</dbReference>
<dbReference type="EMBL" id="JAQQFM010000006">
    <property type="protein sequence ID" value="MFL9925623.1"/>
    <property type="molecule type" value="Genomic_DNA"/>
</dbReference>
<dbReference type="PANTHER" id="PTHR35333:SF4">
    <property type="entry name" value="SLR0121 PROTEIN"/>
    <property type="match status" value="1"/>
</dbReference>
<dbReference type="SUPFAM" id="SSF56601">
    <property type="entry name" value="beta-lactamase/transpeptidase-like"/>
    <property type="match status" value="1"/>
</dbReference>
<sequence length="287" mass="31593">MKNLVARLNGICDEQPYVTAWYVKNLLTGEQADRGGHMAFPSGSTRKVSIMMTILRAVNQGRLDLNEPILYEERLREGVVSGTFKFLTPGFTISLRDALVQMIIISDNVCTRMVMERTSLDELNEFCRAIGMNDTVHRTSIPRPDMPADHRLEEVTVISASDQGLLYDLILRGCTDAAAAAKLGCTSDQCAFAIEVLSWQKLRTKIASLLPADTRIAHKGGTGKRGRMDGGIVFRYGKPLFIVTGYTDQVPLEMPDGMPGYVSAFNTLGRLARACWDDIGNPEASGK</sequence>
<organism evidence="3 4">
    <name type="scientific">Herbaspirillum lusitanum</name>
    <dbReference type="NCBI Taxonomy" id="213312"/>
    <lineage>
        <taxon>Bacteria</taxon>
        <taxon>Pseudomonadati</taxon>
        <taxon>Pseudomonadota</taxon>
        <taxon>Betaproteobacteria</taxon>
        <taxon>Burkholderiales</taxon>
        <taxon>Oxalobacteraceae</taxon>
        <taxon>Herbaspirillum</taxon>
    </lineage>
</organism>
<dbReference type="InterPro" id="IPR012338">
    <property type="entry name" value="Beta-lactam/transpept-like"/>
</dbReference>
<reference evidence="3 4" key="1">
    <citation type="journal article" date="2024" name="Chem. Sci.">
        <title>Discovery of megapolipeptins by genome mining of a Burkholderiales bacteria collection.</title>
        <authorList>
            <person name="Paulo B.S."/>
            <person name="Recchia M.J.J."/>
            <person name="Lee S."/>
            <person name="Fergusson C.H."/>
            <person name="Romanowski S.B."/>
            <person name="Hernandez A."/>
            <person name="Krull N."/>
            <person name="Liu D.Y."/>
            <person name="Cavanagh H."/>
            <person name="Bos A."/>
            <person name="Gray C.A."/>
            <person name="Murphy B.T."/>
            <person name="Linington R.G."/>
            <person name="Eustaquio A.S."/>
        </authorList>
    </citation>
    <scope>NUCLEOTIDE SEQUENCE [LARGE SCALE GENOMIC DNA]</scope>
    <source>
        <strain evidence="3 4">RL21-008-BIB-A</strain>
    </source>
</reference>
<dbReference type="PANTHER" id="PTHR35333">
    <property type="entry name" value="BETA-LACTAMASE"/>
    <property type="match status" value="1"/>
</dbReference>
<dbReference type="Pfam" id="PF13354">
    <property type="entry name" value="Beta-lactamase2"/>
    <property type="match status" value="1"/>
</dbReference>
<dbReference type="Gene3D" id="3.40.710.10">
    <property type="entry name" value="DD-peptidase/beta-lactamase superfamily"/>
    <property type="match status" value="1"/>
</dbReference>
<evidence type="ECO:0000313" key="3">
    <source>
        <dbReference type="EMBL" id="MFL9925623.1"/>
    </source>
</evidence>
<name>A0ABW9A9N9_9BURK</name>
<proteinExistence type="predicted"/>
<protein>
    <submittedName>
        <fullName evidence="3">Serine hydrolase</fullName>
    </submittedName>
</protein>